<evidence type="ECO:0008006" key="4">
    <source>
        <dbReference type="Google" id="ProtNLM"/>
    </source>
</evidence>
<sequence length="120" mass="12360">MKLLPRLFSTPVIALCMVTGSMQMVRAAADQPAVDSAPQVAEPMPSCCVPSNRFSAMASPTKTAKGDAGATKDQHPVATEEIAAPVSSSKNSKSVPEPAISLISGLALAALLICRRGIAR</sequence>
<name>A0A934S9C2_9BACT</name>
<protein>
    <recommendedName>
        <fullName evidence="4">PEP-CTERM protein-sorting domain-containing protein</fullName>
    </recommendedName>
</protein>
<keyword evidence="3" id="KW-1185">Reference proteome</keyword>
<gene>
    <name evidence="2" type="ORF">JIN85_02210</name>
</gene>
<evidence type="ECO:0000256" key="1">
    <source>
        <dbReference type="SAM" id="SignalP"/>
    </source>
</evidence>
<accession>A0A934S9C2</accession>
<comment type="caution">
    <text evidence="2">The sequence shown here is derived from an EMBL/GenBank/DDBJ whole genome shotgun (WGS) entry which is preliminary data.</text>
</comment>
<feature type="signal peptide" evidence="1">
    <location>
        <begin position="1"/>
        <end position="27"/>
    </location>
</feature>
<dbReference type="AlphaFoldDB" id="A0A934S9C2"/>
<feature type="chain" id="PRO_5038072520" description="PEP-CTERM protein-sorting domain-containing protein" evidence="1">
    <location>
        <begin position="28"/>
        <end position="120"/>
    </location>
</feature>
<dbReference type="Proteomes" id="UP000603141">
    <property type="component" value="Unassembled WGS sequence"/>
</dbReference>
<proteinExistence type="predicted"/>
<dbReference type="RefSeq" id="WP_200267155.1">
    <property type="nucleotide sequence ID" value="NZ_JAENIJ010000002.1"/>
</dbReference>
<evidence type="ECO:0000313" key="3">
    <source>
        <dbReference type="Proteomes" id="UP000603141"/>
    </source>
</evidence>
<dbReference type="EMBL" id="JAENIJ010000002">
    <property type="protein sequence ID" value="MBK1881208.1"/>
    <property type="molecule type" value="Genomic_DNA"/>
</dbReference>
<keyword evidence="1" id="KW-0732">Signal</keyword>
<evidence type="ECO:0000313" key="2">
    <source>
        <dbReference type="EMBL" id="MBK1881208.1"/>
    </source>
</evidence>
<reference evidence="2" key="1">
    <citation type="submission" date="2021-01" db="EMBL/GenBank/DDBJ databases">
        <title>Modified the classification status of verrucomicrobia.</title>
        <authorList>
            <person name="Feng X."/>
        </authorList>
    </citation>
    <scope>NUCLEOTIDE SEQUENCE</scope>
    <source>
        <strain evidence="2">KCTC 22041</strain>
    </source>
</reference>
<organism evidence="2 3">
    <name type="scientific">Luteolibacter pohnpeiensis</name>
    <dbReference type="NCBI Taxonomy" id="454153"/>
    <lineage>
        <taxon>Bacteria</taxon>
        <taxon>Pseudomonadati</taxon>
        <taxon>Verrucomicrobiota</taxon>
        <taxon>Verrucomicrobiia</taxon>
        <taxon>Verrucomicrobiales</taxon>
        <taxon>Verrucomicrobiaceae</taxon>
        <taxon>Luteolibacter</taxon>
    </lineage>
</organism>